<gene>
    <name evidence="6" type="ORF">COV24_02485</name>
</gene>
<protein>
    <submittedName>
        <fullName evidence="6">Uncharacterized protein</fullName>
    </submittedName>
</protein>
<comment type="caution">
    <text evidence="6">The sequence shown here is derived from an EMBL/GenBank/DDBJ whole genome shotgun (WGS) entry which is preliminary data.</text>
</comment>
<evidence type="ECO:0000256" key="3">
    <source>
        <dbReference type="ARBA" id="ARBA00022759"/>
    </source>
</evidence>
<evidence type="ECO:0000256" key="4">
    <source>
        <dbReference type="ARBA" id="ARBA00022801"/>
    </source>
</evidence>
<proteinExistence type="predicted"/>
<evidence type="ECO:0000256" key="2">
    <source>
        <dbReference type="ARBA" id="ARBA00022722"/>
    </source>
</evidence>
<dbReference type="GO" id="GO:0008033">
    <property type="term" value="P:tRNA processing"/>
    <property type="evidence" value="ECO:0007669"/>
    <property type="project" value="UniProtKB-KW"/>
</dbReference>
<name>A0A2H0RAK9_UNCKA</name>
<dbReference type="GO" id="GO:0004526">
    <property type="term" value="F:ribonuclease P activity"/>
    <property type="evidence" value="ECO:0007669"/>
    <property type="project" value="InterPro"/>
</dbReference>
<evidence type="ECO:0000256" key="1">
    <source>
        <dbReference type="ARBA" id="ARBA00022694"/>
    </source>
</evidence>
<evidence type="ECO:0000313" key="6">
    <source>
        <dbReference type="EMBL" id="PIR43490.1"/>
    </source>
</evidence>
<dbReference type="Proteomes" id="UP000230214">
    <property type="component" value="Unassembled WGS sequence"/>
</dbReference>
<keyword evidence="3" id="KW-0255">Endonuclease</keyword>
<accession>A0A2H0RAK9</accession>
<dbReference type="InterPro" id="IPR020568">
    <property type="entry name" value="Ribosomal_Su5_D2-typ_SF"/>
</dbReference>
<evidence type="ECO:0000256" key="5">
    <source>
        <dbReference type="ARBA" id="ARBA00022884"/>
    </source>
</evidence>
<dbReference type="EMBL" id="PCXU01000022">
    <property type="protein sequence ID" value="PIR43490.1"/>
    <property type="molecule type" value="Genomic_DNA"/>
</dbReference>
<dbReference type="GO" id="GO:0000049">
    <property type="term" value="F:tRNA binding"/>
    <property type="evidence" value="ECO:0007669"/>
    <property type="project" value="InterPro"/>
</dbReference>
<dbReference type="Pfam" id="PF00825">
    <property type="entry name" value="Ribonuclease_P"/>
    <property type="match status" value="1"/>
</dbReference>
<keyword evidence="2" id="KW-0540">Nuclease</keyword>
<organism evidence="6 7">
    <name type="scientific">candidate division WWE3 bacterium CG10_big_fil_rev_8_21_14_0_10_32_10</name>
    <dbReference type="NCBI Taxonomy" id="1975090"/>
    <lineage>
        <taxon>Bacteria</taxon>
        <taxon>Katanobacteria</taxon>
    </lineage>
</organism>
<dbReference type="SUPFAM" id="SSF54211">
    <property type="entry name" value="Ribosomal protein S5 domain 2-like"/>
    <property type="match status" value="1"/>
</dbReference>
<reference evidence="6 7" key="1">
    <citation type="submission" date="2017-09" db="EMBL/GenBank/DDBJ databases">
        <title>Depth-based differentiation of microbial function through sediment-hosted aquifers and enrichment of novel symbionts in the deep terrestrial subsurface.</title>
        <authorList>
            <person name="Probst A.J."/>
            <person name="Ladd B."/>
            <person name="Jarett J.K."/>
            <person name="Geller-Mcgrath D.E."/>
            <person name="Sieber C.M."/>
            <person name="Emerson J.B."/>
            <person name="Anantharaman K."/>
            <person name="Thomas B.C."/>
            <person name="Malmstrom R."/>
            <person name="Stieglmeier M."/>
            <person name="Klingl A."/>
            <person name="Woyke T."/>
            <person name="Ryan C.M."/>
            <person name="Banfield J.F."/>
        </authorList>
    </citation>
    <scope>NUCLEOTIDE SEQUENCE [LARGE SCALE GENOMIC DNA]</scope>
    <source>
        <strain evidence="6">CG10_big_fil_rev_8_21_14_0_10_32_10</strain>
    </source>
</reference>
<keyword evidence="4" id="KW-0378">Hydrolase</keyword>
<sequence>MLSKKYRISSTLFKELKSNKPTLNIVGSYFYLKYYKDSEPRFGFVIQKRHVSKATTRNLLKRRLSSIVFLNISKFKPGNYVFITKRPISKEVNYEKINIEINYFLSEVFKS</sequence>
<dbReference type="Gene3D" id="3.30.230.10">
    <property type="match status" value="1"/>
</dbReference>
<keyword evidence="1" id="KW-0819">tRNA processing</keyword>
<evidence type="ECO:0000313" key="7">
    <source>
        <dbReference type="Proteomes" id="UP000230214"/>
    </source>
</evidence>
<dbReference type="InterPro" id="IPR000100">
    <property type="entry name" value="RNase_P"/>
</dbReference>
<keyword evidence="5" id="KW-0694">RNA-binding</keyword>
<dbReference type="AlphaFoldDB" id="A0A2H0RAK9"/>
<dbReference type="InterPro" id="IPR014721">
    <property type="entry name" value="Ribsml_uS5_D2-typ_fold_subgr"/>
</dbReference>